<accession>A0A1A9VLS5</accession>
<keyword evidence="2" id="KW-1185">Reference proteome</keyword>
<name>A0A1A9VLS5_GLOAU</name>
<evidence type="ECO:0000313" key="2">
    <source>
        <dbReference type="Proteomes" id="UP000078200"/>
    </source>
</evidence>
<proteinExistence type="predicted"/>
<protein>
    <submittedName>
        <fullName evidence="1">Uncharacterized protein</fullName>
    </submittedName>
</protein>
<organism evidence="1 2">
    <name type="scientific">Glossina austeni</name>
    <name type="common">Savannah tsetse fly</name>
    <dbReference type="NCBI Taxonomy" id="7395"/>
    <lineage>
        <taxon>Eukaryota</taxon>
        <taxon>Metazoa</taxon>
        <taxon>Ecdysozoa</taxon>
        <taxon>Arthropoda</taxon>
        <taxon>Hexapoda</taxon>
        <taxon>Insecta</taxon>
        <taxon>Pterygota</taxon>
        <taxon>Neoptera</taxon>
        <taxon>Endopterygota</taxon>
        <taxon>Diptera</taxon>
        <taxon>Brachycera</taxon>
        <taxon>Muscomorpha</taxon>
        <taxon>Hippoboscoidea</taxon>
        <taxon>Glossinidae</taxon>
        <taxon>Glossina</taxon>
    </lineage>
</organism>
<dbReference type="Proteomes" id="UP000078200">
    <property type="component" value="Unassembled WGS sequence"/>
</dbReference>
<sequence>MQRDPFKLEEKTKRKALNRVPIVTYDEKQSGRFPNVKMHFLTMFDISFALAFYCNFEYTDARVLIGYNGLHFISFDIFKLPFSSLKALAVSLQCVSRAFCCYSPTALPTSSSTLSSTQISPVGFLKKLFFGLLFPYGTCARIRQTERIVLAVFKFQILHNALIFMNALHS</sequence>
<dbReference type="AlphaFoldDB" id="A0A1A9VLS5"/>
<dbReference type="EnsemblMetazoa" id="GAUT041065-RA">
    <property type="protein sequence ID" value="GAUT041065-PA"/>
    <property type="gene ID" value="GAUT041065"/>
</dbReference>
<reference evidence="1" key="1">
    <citation type="submission" date="2020-05" db="UniProtKB">
        <authorList>
            <consortium name="EnsemblMetazoa"/>
        </authorList>
    </citation>
    <scope>IDENTIFICATION</scope>
    <source>
        <strain evidence="1">TTRI</strain>
    </source>
</reference>
<dbReference type="VEuPathDB" id="VectorBase:GAUT041065"/>
<evidence type="ECO:0000313" key="1">
    <source>
        <dbReference type="EnsemblMetazoa" id="GAUT041065-PA"/>
    </source>
</evidence>